<name>A0A0E9N2W6_9BACT</name>
<evidence type="ECO:0000313" key="1">
    <source>
        <dbReference type="EMBL" id="GAO44128.1"/>
    </source>
</evidence>
<keyword evidence="2" id="KW-1185">Reference proteome</keyword>
<dbReference type="Proteomes" id="UP000033121">
    <property type="component" value="Unassembled WGS sequence"/>
</dbReference>
<dbReference type="PROSITE" id="PS00018">
    <property type="entry name" value="EF_HAND_1"/>
    <property type="match status" value="1"/>
</dbReference>
<dbReference type="AlphaFoldDB" id="A0A0E9N2W6"/>
<comment type="caution">
    <text evidence="1">The sequence shown here is derived from an EMBL/GenBank/DDBJ whole genome shotgun (WGS) entry which is preliminary data.</text>
</comment>
<accession>A0A0E9N2W6</accession>
<dbReference type="RefSeq" id="WP_046370101.1">
    <property type="nucleotide sequence ID" value="NZ_BBWV01000003.1"/>
</dbReference>
<protein>
    <submittedName>
        <fullName evidence="1">Uncharacterized protein</fullName>
    </submittedName>
</protein>
<gene>
    <name evidence="1" type="ORF">FPE01S_03_01670</name>
</gene>
<proteinExistence type="predicted"/>
<dbReference type="STRING" id="1220578.FPE01S_03_01670"/>
<organism evidence="1 2">
    <name type="scientific">Flavihumibacter petaseus NBRC 106054</name>
    <dbReference type="NCBI Taxonomy" id="1220578"/>
    <lineage>
        <taxon>Bacteria</taxon>
        <taxon>Pseudomonadati</taxon>
        <taxon>Bacteroidota</taxon>
        <taxon>Chitinophagia</taxon>
        <taxon>Chitinophagales</taxon>
        <taxon>Chitinophagaceae</taxon>
        <taxon>Flavihumibacter</taxon>
    </lineage>
</organism>
<dbReference type="InterPro" id="IPR018247">
    <property type="entry name" value="EF_Hand_1_Ca_BS"/>
</dbReference>
<dbReference type="EMBL" id="BBWV01000003">
    <property type="protein sequence ID" value="GAO44128.1"/>
    <property type="molecule type" value="Genomic_DNA"/>
</dbReference>
<evidence type="ECO:0000313" key="2">
    <source>
        <dbReference type="Proteomes" id="UP000033121"/>
    </source>
</evidence>
<sequence>MSAFKCTCGDSIIESSLKQVPVIKEGKIVQKFYFDHYGKVYDNAQLIRGFYDYLFMNKDTIFVIGGYNDTLNSGFIKQKQILCVLNNNKVNYPLAEKTNFFSSLTFLERYFYRAINSYVYSYLFEGRNPDLPHFSKIDFSESGQVEYYEFNSGYNNNLWQCRKVATK</sequence>
<reference evidence="1 2" key="1">
    <citation type="submission" date="2015-04" db="EMBL/GenBank/DDBJ databases">
        <title>Whole genome shotgun sequence of Flavihumibacter petaseus NBRC 106054.</title>
        <authorList>
            <person name="Miyazawa S."/>
            <person name="Hosoyama A."/>
            <person name="Hashimoto M."/>
            <person name="Noguchi M."/>
            <person name="Tsuchikane K."/>
            <person name="Ohji S."/>
            <person name="Yamazoe A."/>
            <person name="Ichikawa N."/>
            <person name="Kimura A."/>
            <person name="Fujita N."/>
        </authorList>
    </citation>
    <scope>NUCLEOTIDE SEQUENCE [LARGE SCALE GENOMIC DNA]</scope>
    <source>
        <strain evidence="1 2">NBRC 106054</strain>
    </source>
</reference>